<accession>X1LRE3</accession>
<dbReference type="Pfam" id="PF13431">
    <property type="entry name" value="TPR_17"/>
    <property type="match status" value="1"/>
</dbReference>
<dbReference type="Pfam" id="PF13181">
    <property type="entry name" value="TPR_8"/>
    <property type="match status" value="1"/>
</dbReference>
<dbReference type="EMBL" id="BARV01008800">
    <property type="protein sequence ID" value="GAI08386.1"/>
    <property type="molecule type" value="Genomic_DNA"/>
</dbReference>
<dbReference type="Gene3D" id="1.25.40.10">
    <property type="entry name" value="Tetratricopeptide repeat domain"/>
    <property type="match status" value="1"/>
</dbReference>
<protein>
    <submittedName>
        <fullName evidence="3">Uncharacterized protein</fullName>
    </submittedName>
</protein>
<keyword evidence="2" id="KW-0802">TPR repeat</keyword>
<dbReference type="InterPro" id="IPR019734">
    <property type="entry name" value="TPR_rpt"/>
</dbReference>
<reference evidence="3" key="1">
    <citation type="journal article" date="2014" name="Front. Microbiol.">
        <title>High frequency of phylogenetically diverse reductive dehalogenase-homologous genes in deep subseafloor sedimentary metagenomes.</title>
        <authorList>
            <person name="Kawai M."/>
            <person name="Futagami T."/>
            <person name="Toyoda A."/>
            <person name="Takaki Y."/>
            <person name="Nishi S."/>
            <person name="Hori S."/>
            <person name="Arai W."/>
            <person name="Tsubouchi T."/>
            <person name="Morono Y."/>
            <person name="Uchiyama I."/>
            <person name="Ito T."/>
            <person name="Fujiyama A."/>
            <person name="Inagaki F."/>
            <person name="Takami H."/>
        </authorList>
    </citation>
    <scope>NUCLEOTIDE SEQUENCE</scope>
    <source>
        <strain evidence="3">Expedition CK06-06</strain>
    </source>
</reference>
<dbReference type="InterPro" id="IPR011990">
    <property type="entry name" value="TPR-like_helical_dom_sf"/>
</dbReference>
<evidence type="ECO:0000256" key="1">
    <source>
        <dbReference type="ARBA" id="ARBA00022737"/>
    </source>
</evidence>
<dbReference type="InterPro" id="IPR051685">
    <property type="entry name" value="Ycf3/AcsC/BcsC/TPR_MFPF"/>
</dbReference>
<comment type="caution">
    <text evidence="3">The sequence shown here is derived from an EMBL/GenBank/DDBJ whole genome shotgun (WGS) entry which is preliminary data.</text>
</comment>
<dbReference type="AlphaFoldDB" id="X1LRE3"/>
<organism evidence="3">
    <name type="scientific">marine sediment metagenome</name>
    <dbReference type="NCBI Taxonomy" id="412755"/>
    <lineage>
        <taxon>unclassified sequences</taxon>
        <taxon>metagenomes</taxon>
        <taxon>ecological metagenomes</taxon>
    </lineage>
</organism>
<evidence type="ECO:0000313" key="3">
    <source>
        <dbReference type="EMBL" id="GAI08386.1"/>
    </source>
</evidence>
<dbReference type="PANTHER" id="PTHR44943:SF8">
    <property type="entry name" value="TPR REPEAT-CONTAINING PROTEIN MJ0263"/>
    <property type="match status" value="1"/>
</dbReference>
<evidence type="ECO:0000256" key="2">
    <source>
        <dbReference type="ARBA" id="ARBA00022803"/>
    </source>
</evidence>
<dbReference type="SMART" id="SM00028">
    <property type="entry name" value="TPR"/>
    <property type="match status" value="2"/>
</dbReference>
<gene>
    <name evidence="3" type="ORF">S06H3_17579</name>
</gene>
<dbReference type="PROSITE" id="PS50293">
    <property type="entry name" value="TPR_REGION"/>
    <property type="match status" value="1"/>
</dbReference>
<keyword evidence="1" id="KW-0677">Repeat</keyword>
<name>X1LRE3_9ZZZZ</name>
<dbReference type="PANTHER" id="PTHR44943">
    <property type="entry name" value="CELLULOSE SYNTHASE OPERON PROTEIN C"/>
    <property type="match status" value="1"/>
</dbReference>
<sequence length="83" mass="9937">MDELDKAIHMYKQVLEIDEKNELACSQLLWLFMKTKLYEEALIYSEKSIEINPNNYNVYNNLGYVYFGMDDLEKAIECWEKSL</sequence>
<proteinExistence type="predicted"/>
<dbReference type="SUPFAM" id="SSF48452">
    <property type="entry name" value="TPR-like"/>
    <property type="match status" value="1"/>
</dbReference>